<feature type="compositionally biased region" description="Low complexity" evidence="13">
    <location>
        <begin position="500"/>
        <end position="516"/>
    </location>
</feature>
<dbReference type="GO" id="GO:0042803">
    <property type="term" value="F:protein homodimerization activity"/>
    <property type="evidence" value="ECO:0007669"/>
    <property type="project" value="Ensembl"/>
</dbReference>
<keyword evidence="2" id="KW-0964">Secreted</keyword>
<dbReference type="GO" id="GO:0009887">
    <property type="term" value="P:animal organ morphogenesis"/>
    <property type="evidence" value="ECO:0007669"/>
    <property type="project" value="UniProtKB-ARBA"/>
</dbReference>
<comment type="subcellular location">
    <subcellularLocation>
        <location evidence="1">Secreted</location>
        <location evidence="1">Extracellular space</location>
        <location evidence="1">Extracellular matrix</location>
    </subcellularLocation>
</comment>
<feature type="region of interest" description="Disordered" evidence="13">
    <location>
        <begin position="253"/>
        <end position="280"/>
    </location>
</feature>
<evidence type="ECO:0000256" key="2">
    <source>
        <dbReference type="ARBA" id="ARBA00022525"/>
    </source>
</evidence>
<dbReference type="GeneTree" id="ENSGT00940000157935"/>
<evidence type="ECO:0000256" key="3">
    <source>
        <dbReference type="ARBA" id="ARBA00022530"/>
    </source>
</evidence>
<dbReference type="Pfam" id="PF01391">
    <property type="entry name" value="Collagen"/>
    <property type="match status" value="3"/>
</dbReference>
<accession>A0A8D0HIG9</accession>
<dbReference type="Proteomes" id="UP000694392">
    <property type="component" value="Unplaced"/>
</dbReference>
<evidence type="ECO:0000256" key="13">
    <source>
        <dbReference type="SAM" id="MobiDB-lite"/>
    </source>
</evidence>
<dbReference type="OMA" id="KHWSIWQ"/>
<keyword evidence="5" id="KW-0677">Repeat</keyword>
<evidence type="ECO:0000313" key="16">
    <source>
        <dbReference type="Ensembl" id="ENSSPUP00000020444.1"/>
    </source>
</evidence>
<comment type="function">
    <text evidence="10">Structural component of hyaline cartilage and vitreous of the eye.</text>
</comment>
<evidence type="ECO:0000256" key="5">
    <source>
        <dbReference type="ARBA" id="ARBA00022737"/>
    </source>
</evidence>
<evidence type="ECO:0000259" key="15">
    <source>
        <dbReference type="SMART" id="SM00210"/>
    </source>
</evidence>
<dbReference type="AlphaFoldDB" id="A0A8D0HIG9"/>
<dbReference type="InterPro" id="IPR013320">
    <property type="entry name" value="ConA-like_dom_sf"/>
</dbReference>
<evidence type="ECO:0000256" key="7">
    <source>
        <dbReference type="ARBA" id="ARBA00023157"/>
    </source>
</evidence>
<evidence type="ECO:0000256" key="8">
    <source>
        <dbReference type="ARBA" id="ARBA00023278"/>
    </source>
</evidence>
<feature type="signal peptide" evidence="14">
    <location>
        <begin position="1"/>
        <end position="23"/>
    </location>
</feature>
<feature type="chain" id="PRO_5034754073" description="Collagen alpha-1(IX) chain" evidence="14">
    <location>
        <begin position="24"/>
        <end position="710"/>
    </location>
</feature>
<gene>
    <name evidence="16" type="primary">COL9A1</name>
</gene>
<feature type="region of interest" description="Disordered" evidence="13">
    <location>
        <begin position="500"/>
        <end position="541"/>
    </location>
</feature>
<evidence type="ECO:0000256" key="10">
    <source>
        <dbReference type="ARBA" id="ARBA00054091"/>
    </source>
</evidence>
<keyword evidence="7" id="KW-1015">Disulfide bond</keyword>
<dbReference type="SMART" id="SM00210">
    <property type="entry name" value="TSPN"/>
    <property type="match status" value="1"/>
</dbReference>
<feature type="compositionally biased region" description="Gly residues" evidence="13">
    <location>
        <begin position="416"/>
        <end position="425"/>
    </location>
</feature>
<feature type="compositionally biased region" description="Basic and acidic residues" evidence="13">
    <location>
        <begin position="657"/>
        <end position="666"/>
    </location>
</feature>
<comment type="similarity">
    <text evidence="9">Belongs to the fibril-associated collagens with interrupted helices (FACIT) family.</text>
</comment>
<dbReference type="FunFam" id="2.60.120.200:FF:000105">
    <property type="entry name" value="Collagen type IX alpha 1 chain"/>
    <property type="match status" value="1"/>
</dbReference>
<dbReference type="GO" id="GO:0030246">
    <property type="term" value="F:carbohydrate binding"/>
    <property type="evidence" value="ECO:0007669"/>
    <property type="project" value="Ensembl"/>
</dbReference>
<evidence type="ECO:0000256" key="11">
    <source>
        <dbReference type="ARBA" id="ARBA00063820"/>
    </source>
</evidence>
<name>A0A8D0HIG9_SPHPU</name>
<evidence type="ECO:0000313" key="17">
    <source>
        <dbReference type="Proteomes" id="UP000694392"/>
    </source>
</evidence>
<evidence type="ECO:0000256" key="1">
    <source>
        <dbReference type="ARBA" id="ARBA00004498"/>
    </source>
</evidence>
<dbReference type="GO" id="GO:0005594">
    <property type="term" value="C:collagen type IX trimer"/>
    <property type="evidence" value="ECO:0007669"/>
    <property type="project" value="Ensembl"/>
</dbReference>
<feature type="domain" description="Thrombospondin-like N-terminal" evidence="15">
    <location>
        <begin position="50"/>
        <end position="244"/>
    </location>
</feature>
<evidence type="ECO:0000256" key="9">
    <source>
        <dbReference type="ARBA" id="ARBA00049648"/>
    </source>
</evidence>
<evidence type="ECO:0000256" key="14">
    <source>
        <dbReference type="SAM" id="SignalP"/>
    </source>
</evidence>
<feature type="region of interest" description="Disordered" evidence="13">
    <location>
        <begin position="381"/>
        <end position="426"/>
    </location>
</feature>
<evidence type="ECO:0000256" key="4">
    <source>
        <dbReference type="ARBA" id="ARBA00022729"/>
    </source>
</evidence>
<sequence length="710" mass="74479">LSFCRQAAAFLYMCCFLGSLVSAAIQHQTRFPVTFSSNQRSDLCPPTRIGQDDLPGYDLLSQFQIDKAASRGIIRRVVGSMALQVAYKIGANVDFRIPTRFLYPNGLPDEYSFLTTFRMTGSTLQKHWSIWQVLDSSGKEQVGVKLNGQTKSLEYSYKGTDGSLQTATFLYLPFLFDSQWHKVMISVEKSSVTLYIDCIMIDTLKIKPKGKINVDGFAVLGKLKNNPEISVPFEIQWMLIHCDPLRPQRETCSELPARRSRGPPGPQGPPGPPGPPGVPGIDGIDVSLPQLAWAARVSTATPPGAAVAVAHICIAPCPNACPPGRPGHAGLMGMKVGKSVLLNRLHWDYVYANFHSEYLDLWDDLFTVSVNKYFRSVNPGARGLDGEPGPRGLPGATVSRIVSGPQGTRGISGLPGPKGEGGLPGVDGREGIPGMPGAKVDIFLGLFSQGPEGDLGLPGLPGPPGVLGGRGDRCEKTNTQYRAEQDINKVIAVFCCQVGNPGEPGSRGPEGSRGLPGIEGLRGAPGPRGLQGEQGAPGLLGSQGPAVSDVFIKVAFQMLWRSQMAASLRRPESGATGLPGRPGPPGVPGSPGENGFPGQLGPRGLPGLKGPSGEIGLKGPKGAGQSGLPPPGRGLRVGLCCARISFLLTGEPGKPSYGREGRDGERGPPGQAGLPGVPGSPGPAGPPGYCEPSSCTVQAGQRAGKNMKGP</sequence>
<reference evidence="16" key="2">
    <citation type="submission" date="2025-09" db="UniProtKB">
        <authorList>
            <consortium name="Ensembl"/>
        </authorList>
    </citation>
    <scope>IDENTIFICATION</scope>
</reference>
<feature type="region of interest" description="Disordered" evidence="13">
    <location>
        <begin position="651"/>
        <end position="710"/>
    </location>
</feature>
<dbReference type="Gene3D" id="2.60.120.200">
    <property type="match status" value="1"/>
</dbReference>
<evidence type="ECO:0000256" key="12">
    <source>
        <dbReference type="ARBA" id="ARBA00074726"/>
    </source>
</evidence>
<comment type="subunit">
    <text evidence="11">Heterotrimer of an alpha 1(IX), an alpha 2(IX) and an alpha 3(IX) chain.</text>
</comment>
<keyword evidence="6" id="KW-0176">Collagen</keyword>
<keyword evidence="17" id="KW-1185">Reference proteome</keyword>
<feature type="region of interest" description="Disordered" evidence="13">
    <location>
        <begin position="570"/>
        <end position="630"/>
    </location>
</feature>
<keyword evidence="3" id="KW-0272">Extracellular matrix</keyword>
<feature type="compositionally biased region" description="Pro residues" evidence="13">
    <location>
        <begin position="263"/>
        <end position="278"/>
    </location>
</feature>
<feature type="compositionally biased region" description="Low complexity" evidence="13">
    <location>
        <begin position="590"/>
        <end position="612"/>
    </location>
</feature>
<protein>
    <recommendedName>
        <fullName evidence="12">Collagen alpha-1(IX) chain</fullName>
    </recommendedName>
</protein>
<dbReference type="InterPro" id="IPR048287">
    <property type="entry name" value="TSPN-like_N"/>
</dbReference>
<reference evidence="16" key="1">
    <citation type="submission" date="2025-08" db="UniProtKB">
        <authorList>
            <consortium name="Ensembl"/>
        </authorList>
    </citation>
    <scope>IDENTIFICATION</scope>
</reference>
<organism evidence="16 17">
    <name type="scientific">Sphenodon punctatus</name>
    <name type="common">Tuatara</name>
    <name type="synonym">Hatteria punctata</name>
    <dbReference type="NCBI Taxonomy" id="8508"/>
    <lineage>
        <taxon>Eukaryota</taxon>
        <taxon>Metazoa</taxon>
        <taxon>Chordata</taxon>
        <taxon>Craniata</taxon>
        <taxon>Vertebrata</taxon>
        <taxon>Euteleostomi</taxon>
        <taxon>Lepidosauria</taxon>
        <taxon>Sphenodontia</taxon>
        <taxon>Sphenodontidae</taxon>
        <taxon>Sphenodon</taxon>
    </lineage>
</organism>
<keyword evidence="4 14" id="KW-0732">Signal</keyword>
<evidence type="ECO:0000256" key="6">
    <source>
        <dbReference type="ARBA" id="ARBA00023119"/>
    </source>
</evidence>
<dbReference type="Gene3D" id="1.20.5.320">
    <property type="entry name" value="6-Phosphogluconate Dehydrogenase, domain 3"/>
    <property type="match status" value="2"/>
</dbReference>
<dbReference type="PANTHER" id="PTHR24637:SF377">
    <property type="entry name" value="COLLAGEN TYPE IX ALPHA 1 CHAIN"/>
    <property type="match status" value="1"/>
</dbReference>
<dbReference type="InterPro" id="IPR008160">
    <property type="entry name" value="Collagen"/>
</dbReference>
<keyword evidence="8" id="KW-0379">Hydroxylation</keyword>
<proteinExistence type="inferred from homology"/>
<dbReference type="PANTHER" id="PTHR24637">
    <property type="entry name" value="COLLAGEN"/>
    <property type="match status" value="1"/>
</dbReference>
<dbReference type="SUPFAM" id="SSF49899">
    <property type="entry name" value="Concanavalin A-like lectins/glucanases"/>
    <property type="match status" value="1"/>
</dbReference>
<dbReference type="Ensembl" id="ENSSPUT00000021769.1">
    <property type="protein sequence ID" value="ENSSPUP00000020444.1"/>
    <property type="gene ID" value="ENSSPUG00000015669.1"/>
</dbReference>